<feature type="region of interest" description="Disordered" evidence="1">
    <location>
        <begin position="283"/>
        <end position="303"/>
    </location>
</feature>
<evidence type="ECO:0000313" key="2">
    <source>
        <dbReference type="EMBL" id="MBB5802659.1"/>
    </source>
</evidence>
<organism evidence="2 3">
    <name type="scientific">Saccharothrix ecbatanensis</name>
    <dbReference type="NCBI Taxonomy" id="1105145"/>
    <lineage>
        <taxon>Bacteria</taxon>
        <taxon>Bacillati</taxon>
        <taxon>Actinomycetota</taxon>
        <taxon>Actinomycetes</taxon>
        <taxon>Pseudonocardiales</taxon>
        <taxon>Pseudonocardiaceae</taxon>
        <taxon>Saccharothrix</taxon>
    </lineage>
</organism>
<protein>
    <recommendedName>
        <fullName evidence="4">PPE family protein</fullName>
    </recommendedName>
</protein>
<dbReference type="Proteomes" id="UP000552097">
    <property type="component" value="Unassembled WGS sequence"/>
</dbReference>
<evidence type="ECO:0000313" key="3">
    <source>
        <dbReference type="Proteomes" id="UP000552097"/>
    </source>
</evidence>
<keyword evidence="3" id="KW-1185">Reference proteome</keyword>
<sequence>MPTEESASPAGAVNWEAYSHEELYRMLWQDADVADVSVVATEWAQYRAALDTHAEVLREQRVALLDGWQGSAAEEAADRLDALAGRVEKISELAYAGQRAAQEAADALATARAMMPPPPAEPVAPIDGDPATRVQSAFGTGGFAAALAQSMPTIPTTASFPAAPAIPTFSTAPTIPMAPNFPTAPNFFTGSTIPSWSTASLPSIPNYAGIFGTAPTSGMGTAFGAVGSAGFSFYFGAASVDQQKAEAIRAMRTYESSLVGGSRLIDQARGAIPPATPVLRADVPAGTGGGMPLGTTGGTSAGTRGGVPWSRLLGGGSVAGMNQAIGAPTAGHGVSLGPGPRAGVLAGMTAGVLGMPTTHHGSETSARTGANGGVMAPVGGGRTGNDDEPHENQMPTVDHGLFTVDLPVSPAVIGLTTGAQL</sequence>
<reference evidence="2 3" key="1">
    <citation type="submission" date="2020-08" db="EMBL/GenBank/DDBJ databases">
        <title>Sequencing the genomes of 1000 actinobacteria strains.</title>
        <authorList>
            <person name="Klenk H.-P."/>
        </authorList>
    </citation>
    <scope>NUCLEOTIDE SEQUENCE [LARGE SCALE GENOMIC DNA]</scope>
    <source>
        <strain evidence="2 3">DSM 45486</strain>
    </source>
</reference>
<evidence type="ECO:0008006" key="4">
    <source>
        <dbReference type="Google" id="ProtNLM"/>
    </source>
</evidence>
<comment type="caution">
    <text evidence="2">The sequence shown here is derived from an EMBL/GenBank/DDBJ whole genome shotgun (WGS) entry which is preliminary data.</text>
</comment>
<accession>A0A7W9HIV9</accession>
<dbReference type="SUPFAM" id="SSF140459">
    <property type="entry name" value="PE/PPE dimer-like"/>
    <property type="match status" value="1"/>
</dbReference>
<proteinExistence type="predicted"/>
<gene>
    <name evidence="2" type="ORF">F4560_002427</name>
</gene>
<dbReference type="AlphaFoldDB" id="A0A7W9HIV9"/>
<dbReference type="Gene3D" id="1.20.1260.20">
    <property type="entry name" value="PPE superfamily"/>
    <property type="match status" value="1"/>
</dbReference>
<name>A0A7W9HIV9_9PSEU</name>
<feature type="compositionally biased region" description="Gly residues" evidence="1">
    <location>
        <begin position="286"/>
        <end position="303"/>
    </location>
</feature>
<dbReference type="RefSeq" id="WP_184919499.1">
    <property type="nucleotide sequence ID" value="NZ_JACHMO010000001.1"/>
</dbReference>
<dbReference type="EMBL" id="JACHMO010000001">
    <property type="protein sequence ID" value="MBB5802659.1"/>
    <property type="molecule type" value="Genomic_DNA"/>
</dbReference>
<evidence type="ECO:0000256" key="1">
    <source>
        <dbReference type="SAM" id="MobiDB-lite"/>
    </source>
</evidence>
<dbReference type="InterPro" id="IPR038332">
    <property type="entry name" value="PPE_sf"/>
</dbReference>